<dbReference type="Proteomes" id="UP000765509">
    <property type="component" value="Unassembled WGS sequence"/>
</dbReference>
<feature type="compositionally biased region" description="Basic and acidic residues" evidence="1">
    <location>
        <begin position="54"/>
        <end position="66"/>
    </location>
</feature>
<dbReference type="EMBL" id="AVOT02016998">
    <property type="protein sequence ID" value="MBW0502760.1"/>
    <property type="molecule type" value="Genomic_DNA"/>
</dbReference>
<keyword evidence="3" id="KW-1185">Reference proteome</keyword>
<reference evidence="2" key="1">
    <citation type="submission" date="2021-03" db="EMBL/GenBank/DDBJ databases">
        <title>Draft genome sequence of rust myrtle Austropuccinia psidii MF-1, a brazilian biotype.</title>
        <authorList>
            <person name="Quecine M.C."/>
            <person name="Pachon D.M.R."/>
            <person name="Bonatelli M.L."/>
            <person name="Correr F.H."/>
            <person name="Franceschini L.M."/>
            <person name="Leite T.F."/>
            <person name="Margarido G.R.A."/>
            <person name="Almeida C.A."/>
            <person name="Ferrarezi J.A."/>
            <person name="Labate C.A."/>
        </authorList>
    </citation>
    <scope>NUCLEOTIDE SEQUENCE</scope>
    <source>
        <strain evidence="2">MF-1</strain>
    </source>
</reference>
<comment type="caution">
    <text evidence="2">The sequence shown here is derived from an EMBL/GenBank/DDBJ whole genome shotgun (WGS) entry which is preliminary data.</text>
</comment>
<accession>A0A9Q3DKQ5</accession>
<gene>
    <name evidence="2" type="ORF">O181_042475</name>
</gene>
<organism evidence="2 3">
    <name type="scientific">Austropuccinia psidii MF-1</name>
    <dbReference type="NCBI Taxonomy" id="1389203"/>
    <lineage>
        <taxon>Eukaryota</taxon>
        <taxon>Fungi</taxon>
        <taxon>Dikarya</taxon>
        <taxon>Basidiomycota</taxon>
        <taxon>Pucciniomycotina</taxon>
        <taxon>Pucciniomycetes</taxon>
        <taxon>Pucciniales</taxon>
        <taxon>Sphaerophragmiaceae</taxon>
        <taxon>Austropuccinia</taxon>
    </lineage>
</organism>
<sequence length="100" mass="11866">MGNLGERALIHHFRKGLTFRVFDQLASHPSRIYSHQDLIDITLEIDTRYHERKQEQVHFQEEKAEASKSNYSHPQNYSSSNQKKKNSQKRDKPNSSWLNK</sequence>
<name>A0A9Q3DKQ5_9BASI</name>
<dbReference type="OrthoDB" id="5552562at2759"/>
<evidence type="ECO:0000313" key="3">
    <source>
        <dbReference type="Proteomes" id="UP000765509"/>
    </source>
</evidence>
<evidence type="ECO:0000256" key="1">
    <source>
        <dbReference type="SAM" id="MobiDB-lite"/>
    </source>
</evidence>
<feature type="region of interest" description="Disordered" evidence="1">
    <location>
        <begin position="54"/>
        <end position="100"/>
    </location>
</feature>
<evidence type="ECO:0000313" key="2">
    <source>
        <dbReference type="EMBL" id="MBW0502760.1"/>
    </source>
</evidence>
<dbReference type="AlphaFoldDB" id="A0A9Q3DKQ5"/>
<protein>
    <submittedName>
        <fullName evidence="2">Uncharacterized protein</fullName>
    </submittedName>
</protein>
<proteinExistence type="predicted"/>